<dbReference type="EMBL" id="JACOPQ010000003">
    <property type="protein sequence ID" value="MBC5736393.1"/>
    <property type="molecule type" value="Genomic_DNA"/>
</dbReference>
<organism evidence="4 5">
    <name type="scientific">Lawsonibacter faecis</name>
    <dbReference type="NCBI Taxonomy" id="2763052"/>
    <lineage>
        <taxon>Bacteria</taxon>
        <taxon>Bacillati</taxon>
        <taxon>Bacillota</taxon>
        <taxon>Clostridia</taxon>
        <taxon>Eubacteriales</taxon>
        <taxon>Oscillospiraceae</taxon>
        <taxon>Lawsonibacter</taxon>
    </lineage>
</organism>
<dbReference type="PROSITE" id="PS50305">
    <property type="entry name" value="SIRTUIN"/>
    <property type="match status" value="1"/>
</dbReference>
<sequence>MSSRISTSPSTGSSLAELRAALDRAGAVVVGAGAGLSASAGHAYSGPRFETHFADFIAKYHYRDMYSAGFWPYPTPEEYWAYWSRHIWLNRYAEDGGAVYGDLLELLRGRDYFVLTTNVDHCFQRAGFDKSRLFYTQGDYGLFQCSLPCRQTTYDNEKAVRRMVAEQENLRVPTALVPRCPACGGPMTVNLRCDDAFVQDPGWYAARRRYTDFLHSHDAGSVLYLELGAGYNTPAIIKYPFWRRTLANPDAVYACVNLGQAPAPKELAPRAISVDGDIARVLSALKTFS</sequence>
<evidence type="ECO:0000256" key="1">
    <source>
        <dbReference type="ARBA" id="ARBA00023027"/>
    </source>
</evidence>
<comment type="caution">
    <text evidence="4">The sequence shown here is derived from an EMBL/GenBank/DDBJ whole genome shotgun (WGS) entry which is preliminary data.</text>
</comment>
<feature type="domain" description="Deacetylase sirtuin-type" evidence="3">
    <location>
        <begin position="8"/>
        <end position="289"/>
    </location>
</feature>
<evidence type="ECO:0000259" key="3">
    <source>
        <dbReference type="PROSITE" id="PS50305"/>
    </source>
</evidence>
<dbReference type="InterPro" id="IPR026590">
    <property type="entry name" value="Ssirtuin_cat_dom"/>
</dbReference>
<dbReference type="AlphaFoldDB" id="A0A8J6JA13"/>
<feature type="binding site" evidence="2">
    <location>
        <position position="145"/>
    </location>
    <ligand>
        <name>Zn(2+)</name>
        <dbReference type="ChEBI" id="CHEBI:29105"/>
    </ligand>
</feature>
<keyword evidence="5" id="KW-1185">Reference proteome</keyword>
<evidence type="ECO:0000313" key="4">
    <source>
        <dbReference type="EMBL" id="MBC5736393.1"/>
    </source>
</evidence>
<keyword evidence="2" id="KW-0862">Zinc</keyword>
<comment type="caution">
    <text evidence="2">Lacks conserved residue(s) required for the propagation of feature annotation.</text>
</comment>
<dbReference type="Proteomes" id="UP000607645">
    <property type="component" value="Unassembled WGS sequence"/>
</dbReference>
<feature type="binding site" evidence="2">
    <location>
        <position position="149"/>
    </location>
    <ligand>
        <name>Zn(2+)</name>
        <dbReference type="ChEBI" id="CHEBI:29105"/>
    </ligand>
</feature>
<proteinExistence type="predicted"/>
<accession>A0A8J6JA13</accession>
<protein>
    <submittedName>
        <fullName evidence="4">Sir2 silent information regulator family NAD-dependent deacetylase</fullName>
    </submittedName>
</protein>
<dbReference type="SUPFAM" id="SSF52467">
    <property type="entry name" value="DHS-like NAD/FAD-binding domain"/>
    <property type="match status" value="1"/>
</dbReference>
<gene>
    <name evidence="4" type="ORF">H8S62_05140</name>
</gene>
<reference evidence="4" key="1">
    <citation type="submission" date="2020-08" db="EMBL/GenBank/DDBJ databases">
        <title>Genome public.</title>
        <authorList>
            <person name="Liu C."/>
            <person name="Sun Q."/>
        </authorList>
    </citation>
    <scope>NUCLEOTIDE SEQUENCE</scope>
    <source>
        <strain evidence="4">NSJ-52</strain>
    </source>
</reference>
<dbReference type="InterPro" id="IPR029035">
    <property type="entry name" value="DHS-like_NAD/FAD-binding_dom"/>
</dbReference>
<feature type="binding site" evidence="2">
    <location>
        <position position="180"/>
    </location>
    <ligand>
        <name>Zn(2+)</name>
        <dbReference type="ChEBI" id="CHEBI:29105"/>
    </ligand>
</feature>
<name>A0A8J6JA13_9FIRM</name>
<dbReference type="GO" id="GO:0046872">
    <property type="term" value="F:metal ion binding"/>
    <property type="evidence" value="ECO:0007669"/>
    <property type="project" value="UniProtKB-KW"/>
</dbReference>
<keyword evidence="2" id="KW-0479">Metal-binding</keyword>
<dbReference type="Gene3D" id="3.40.50.1220">
    <property type="entry name" value="TPP-binding domain"/>
    <property type="match status" value="1"/>
</dbReference>
<evidence type="ECO:0000256" key="2">
    <source>
        <dbReference type="PROSITE-ProRule" id="PRU00236"/>
    </source>
</evidence>
<evidence type="ECO:0000313" key="5">
    <source>
        <dbReference type="Proteomes" id="UP000607645"/>
    </source>
</evidence>
<feature type="binding site" evidence="2">
    <location>
        <position position="183"/>
    </location>
    <ligand>
        <name>Zn(2+)</name>
        <dbReference type="ChEBI" id="CHEBI:29105"/>
    </ligand>
</feature>
<keyword evidence="1" id="KW-0520">NAD</keyword>